<keyword evidence="2" id="KW-1185">Reference proteome</keyword>
<evidence type="ECO:0000313" key="1">
    <source>
        <dbReference type="EMBL" id="QQP51979.1"/>
    </source>
</evidence>
<name>A0A7T8HKY8_CALRO</name>
<dbReference type="EMBL" id="CP045892">
    <property type="protein sequence ID" value="QQP51979.1"/>
    <property type="molecule type" value="Genomic_DNA"/>
</dbReference>
<evidence type="ECO:0000313" key="2">
    <source>
        <dbReference type="Proteomes" id="UP000595437"/>
    </source>
</evidence>
<sequence length="74" mass="7869">MGKPATAVRDCTASVEAAAKTNQNDHALRNLRRYRGACTTVPRAATSLPVDQNVAVLLGKIARQMADLAASFQD</sequence>
<protein>
    <submittedName>
        <fullName evidence="1">Uncharacterized protein</fullName>
    </submittedName>
</protein>
<reference evidence="2" key="1">
    <citation type="submission" date="2021-01" db="EMBL/GenBank/DDBJ databases">
        <title>Caligus Genome Assembly.</title>
        <authorList>
            <person name="Gallardo-Escarate C."/>
        </authorList>
    </citation>
    <scope>NUCLEOTIDE SEQUENCE [LARGE SCALE GENOMIC DNA]</scope>
</reference>
<organism evidence="1 2">
    <name type="scientific">Caligus rogercresseyi</name>
    <name type="common">Sea louse</name>
    <dbReference type="NCBI Taxonomy" id="217165"/>
    <lineage>
        <taxon>Eukaryota</taxon>
        <taxon>Metazoa</taxon>
        <taxon>Ecdysozoa</taxon>
        <taxon>Arthropoda</taxon>
        <taxon>Crustacea</taxon>
        <taxon>Multicrustacea</taxon>
        <taxon>Hexanauplia</taxon>
        <taxon>Copepoda</taxon>
        <taxon>Siphonostomatoida</taxon>
        <taxon>Caligidae</taxon>
        <taxon>Caligus</taxon>
    </lineage>
</organism>
<gene>
    <name evidence="1" type="ORF">FKW44_003960</name>
</gene>
<accession>A0A7T8HKY8</accession>
<dbReference type="AlphaFoldDB" id="A0A7T8HKY8"/>
<dbReference type="Proteomes" id="UP000595437">
    <property type="component" value="Chromosome 3"/>
</dbReference>
<proteinExistence type="predicted"/>